<comment type="cofactor">
    <cofactor evidence="14 15">
        <name>Mn(2+)</name>
        <dbReference type="ChEBI" id="CHEBI:29035"/>
    </cofactor>
    <cofactor evidence="14 15">
        <name>Mg(2+)</name>
        <dbReference type="ChEBI" id="CHEBI:18420"/>
    </cofactor>
    <text evidence="14 15">Manganese or magnesium. Binds 1 divalent metal ion per monomer in the absence of substrate. May bind a second metal ion after substrate binding.</text>
</comment>
<dbReference type="Gene3D" id="3.30.420.10">
    <property type="entry name" value="Ribonuclease H-like superfamily/Ribonuclease H"/>
    <property type="match status" value="1"/>
</dbReference>
<dbReference type="PANTHER" id="PTHR10954:SF18">
    <property type="entry name" value="RIBONUCLEASE HII"/>
    <property type="match status" value="1"/>
</dbReference>
<dbReference type="EMBL" id="FBSY01000002">
    <property type="protein sequence ID" value="CUW05549.1"/>
    <property type="molecule type" value="Genomic_DNA"/>
</dbReference>
<name>A0A9Q3SVG3_9LACO</name>
<dbReference type="InterPro" id="IPR022898">
    <property type="entry name" value="RNase_HII"/>
</dbReference>
<dbReference type="EC" id="3.1.26.4" evidence="6 14"/>
<accession>A0A9Q3SVG3</accession>
<dbReference type="AlphaFoldDB" id="A0A9Q3SVG3"/>
<keyword evidence="20" id="KW-1185">Reference proteome</keyword>
<keyword evidence="12 14" id="KW-0378">Hydrolase</keyword>
<dbReference type="GO" id="GO:0005737">
    <property type="term" value="C:cytoplasm"/>
    <property type="evidence" value="ECO:0007669"/>
    <property type="project" value="UniProtKB-SubCell"/>
</dbReference>
<evidence type="ECO:0000256" key="10">
    <source>
        <dbReference type="ARBA" id="ARBA00022723"/>
    </source>
</evidence>
<dbReference type="GO" id="GO:0043137">
    <property type="term" value="P:DNA replication, removal of RNA primer"/>
    <property type="evidence" value="ECO:0007669"/>
    <property type="project" value="TreeGrafter"/>
</dbReference>
<comment type="cofactor">
    <cofactor evidence="2">
        <name>Mg(2+)</name>
        <dbReference type="ChEBI" id="CHEBI:18420"/>
    </cofactor>
</comment>
<dbReference type="HAMAP" id="MF_00052_B">
    <property type="entry name" value="RNase_HII_B"/>
    <property type="match status" value="1"/>
</dbReference>
<comment type="subcellular location">
    <subcellularLocation>
        <location evidence="4 14">Cytoplasm</location>
    </subcellularLocation>
</comment>
<dbReference type="PANTHER" id="PTHR10954">
    <property type="entry name" value="RIBONUCLEASE H2 SUBUNIT A"/>
    <property type="match status" value="1"/>
</dbReference>
<dbReference type="EMBL" id="JAHBFI010000010">
    <property type="protein sequence ID" value="MBZ5962501.1"/>
    <property type="molecule type" value="Genomic_DNA"/>
</dbReference>
<evidence type="ECO:0000256" key="14">
    <source>
        <dbReference type="HAMAP-Rule" id="MF_00052"/>
    </source>
</evidence>
<feature type="binding site" evidence="14 15">
    <location>
        <position position="77"/>
    </location>
    <ligand>
        <name>a divalent metal cation</name>
        <dbReference type="ChEBI" id="CHEBI:60240"/>
    </ligand>
</feature>
<dbReference type="GO" id="GO:0032299">
    <property type="term" value="C:ribonuclease H2 complex"/>
    <property type="evidence" value="ECO:0007669"/>
    <property type="project" value="TreeGrafter"/>
</dbReference>
<evidence type="ECO:0000256" key="2">
    <source>
        <dbReference type="ARBA" id="ARBA00001946"/>
    </source>
</evidence>
<dbReference type="GO" id="GO:0004523">
    <property type="term" value="F:RNA-DNA hybrid ribonuclease activity"/>
    <property type="evidence" value="ECO:0007669"/>
    <property type="project" value="UniProtKB-UniRule"/>
</dbReference>
<dbReference type="InterPro" id="IPR001352">
    <property type="entry name" value="RNase_HII/HIII"/>
</dbReference>
<dbReference type="Pfam" id="PF01351">
    <property type="entry name" value="RNase_HII"/>
    <property type="match status" value="1"/>
</dbReference>
<evidence type="ECO:0000256" key="4">
    <source>
        <dbReference type="ARBA" id="ARBA00004496"/>
    </source>
</evidence>
<evidence type="ECO:0000256" key="16">
    <source>
        <dbReference type="RuleBase" id="RU003515"/>
    </source>
</evidence>
<evidence type="ECO:0000256" key="13">
    <source>
        <dbReference type="ARBA" id="ARBA00023211"/>
    </source>
</evidence>
<evidence type="ECO:0000313" key="19">
    <source>
        <dbReference type="EMBL" id="MBZ5962501.1"/>
    </source>
</evidence>
<evidence type="ECO:0000256" key="3">
    <source>
        <dbReference type="ARBA" id="ARBA00004065"/>
    </source>
</evidence>
<evidence type="ECO:0000256" key="1">
    <source>
        <dbReference type="ARBA" id="ARBA00000077"/>
    </source>
</evidence>
<dbReference type="GO" id="GO:0030145">
    <property type="term" value="F:manganese ion binding"/>
    <property type="evidence" value="ECO:0007669"/>
    <property type="project" value="UniProtKB-UniRule"/>
</dbReference>
<comment type="catalytic activity">
    <reaction evidence="1 14 15 16">
        <text>Endonucleolytic cleavage to 5'-phosphomonoester.</text>
        <dbReference type="EC" id="3.1.26.4"/>
    </reaction>
</comment>
<organism evidence="19 21">
    <name type="scientific">Leuconostoc gasicomitatum</name>
    <dbReference type="NCBI Taxonomy" id="115778"/>
    <lineage>
        <taxon>Bacteria</taxon>
        <taxon>Bacillati</taxon>
        <taxon>Bacillota</taxon>
        <taxon>Bacilli</taxon>
        <taxon>Lactobacillales</taxon>
        <taxon>Lactobacillaceae</taxon>
        <taxon>Leuconostoc</taxon>
        <taxon>Leuconostoc gelidum group</taxon>
    </lineage>
</organism>
<dbReference type="Proteomes" id="UP000199271">
    <property type="component" value="Unassembled WGS sequence"/>
</dbReference>
<dbReference type="FunFam" id="3.30.420.10:FF:000006">
    <property type="entry name" value="Ribonuclease HII"/>
    <property type="match status" value="1"/>
</dbReference>
<feature type="domain" description="RNase H type-2" evidence="17">
    <location>
        <begin position="71"/>
        <end position="254"/>
    </location>
</feature>
<evidence type="ECO:0000256" key="7">
    <source>
        <dbReference type="ARBA" id="ARBA00019179"/>
    </source>
</evidence>
<evidence type="ECO:0000256" key="6">
    <source>
        <dbReference type="ARBA" id="ARBA00012180"/>
    </source>
</evidence>
<dbReference type="CDD" id="cd07182">
    <property type="entry name" value="RNase_HII_bacteria_HII_like"/>
    <property type="match status" value="1"/>
</dbReference>
<evidence type="ECO:0000256" key="5">
    <source>
        <dbReference type="ARBA" id="ARBA00007383"/>
    </source>
</evidence>
<keyword evidence="10 14" id="KW-0479">Metal-binding</keyword>
<comment type="caution">
    <text evidence="19">The sequence shown here is derived from an EMBL/GenBank/DDBJ whole genome shotgun (WGS) entry which is preliminary data.</text>
</comment>
<dbReference type="InterPro" id="IPR036397">
    <property type="entry name" value="RNaseH_sf"/>
</dbReference>
<feature type="binding site" evidence="14 15">
    <location>
        <position position="78"/>
    </location>
    <ligand>
        <name>a divalent metal cation</name>
        <dbReference type="ChEBI" id="CHEBI:60240"/>
    </ligand>
</feature>
<dbReference type="NCBIfam" id="NF000594">
    <property type="entry name" value="PRK00015.1-1"/>
    <property type="match status" value="1"/>
</dbReference>
<dbReference type="Proteomes" id="UP000752647">
    <property type="component" value="Unassembled WGS sequence"/>
</dbReference>
<evidence type="ECO:0000313" key="21">
    <source>
        <dbReference type="Proteomes" id="UP000752647"/>
    </source>
</evidence>
<dbReference type="GO" id="GO:0003723">
    <property type="term" value="F:RNA binding"/>
    <property type="evidence" value="ECO:0007669"/>
    <property type="project" value="UniProtKB-UniRule"/>
</dbReference>
<feature type="binding site" evidence="14 15">
    <location>
        <position position="169"/>
    </location>
    <ligand>
        <name>a divalent metal cation</name>
        <dbReference type="ChEBI" id="CHEBI:60240"/>
    </ligand>
</feature>
<reference evidence="18 20" key="1">
    <citation type="submission" date="2015-12" db="EMBL/GenBank/DDBJ databases">
        <authorList>
            <person name="Andreevskaya M."/>
        </authorList>
    </citation>
    <scope>NUCLEOTIDE SEQUENCE [LARGE SCALE GENOMIC DNA]</scope>
    <source>
        <strain evidence="18 20">C122c</strain>
    </source>
</reference>
<comment type="similarity">
    <text evidence="5 14 16">Belongs to the RNase HII family.</text>
</comment>
<keyword evidence="9 14" id="KW-0540">Nuclease</keyword>
<evidence type="ECO:0000256" key="12">
    <source>
        <dbReference type="ARBA" id="ARBA00022801"/>
    </source>
</evidence>
<proteinExistence type="inferred from homology"/>
<evidence type="ECO:0000256" key="15">
    <source>
        <dbReference type="PROSITE-ProRule" id="PRU01319"/>
    </source>
</evidence>
<keyword evidence="8 14" id="KW-0963">Cytoplasm</keyword>
<dbReference type="GO" id="GO:0006298">
    <property type="term" value="P:mismatch repair"/>
    <property type="evidence" value="ECO:0007669"/>
    <property type="project" value="TreeGrafter"/>
</dbReference>
<keyword evidence="11 14" id="KW-0255">Endonuclease</keyword>
<dbReference type="RefSeq" id="WP_089997410.1">
    <property type="nucleotide sequence ID" value="NZ_CBCPIF010000001.1"/>
</dbReference>
<evidence type="ECO:0000313" key="18">
    <source>
        <dbReference type="EMBL" id="CUW05549.1"/>
    </source>
</evidence>
<dbReference type="SUPFAM" id="SSF53098">
    <property type="entry name" value="Ribonuclease H-like"/>
    <property type="match status" value="1"/>
</dbReference>
<evidence type="ECO:0000256" key="9">
    <source>
        <dbReference type="ARBA" id="ARBA00022722"/>
    </source>
</evidence>
<dbReference type="InterPro" id="IPR024567">
    <property type="entry name" value="RNase_HII/HIII_dom"/>
</dbReference>
<gene>
    <name evidence="14" type="primary">rnhB</name>
    <name evidence="18" type="ORF">C122C_1190</name>
    <name evidence="19" type="ORF">KIJ12_04940</name>
</gene>
<dbReference type="PROSITE" id="PS51975">
    <property type="entry name" value="RNASE_H_2"/>
    <property type="match status" value="1"/>
</dbReference>
<keyword evidence="13 14" id="KW-0464">Manganese</keyword>
<evidence type="ECO:0000256" key="8">
    <source>
        <dbReference type="ARBA" id="ARBA00022490"/>
    </source>
</evidence>
<evidence type="ECO:0000313" key="20">
    <source>
        <dbReference type="Proteomes" id="UP000199271"/>
    </source>
</evidence>
<evidence type="ECO:0000256" key="11">
    <source>
        <dbReference type="ARBA" id="ARBA00022759"/>
    </source>
</evidence>
<dbReference type="InterPro" id="IPR012337">
    <property type="entry name" value="RNaseH-like_sf"/>
</dbReference>
<evidence type="ECO:0000259" key="17">
    <source>
        <dbReference type="PROSITE" id="PS51975"/>
    </source>
</evidence>
<comment type="function">
    <text evidence="3 14 16">Endonuclease that specifically degrades the RNA of RNA-DNA hybrids.</text>
</comment>
<protein>
    <recommendedName>
        <fullName evidence="7 14">Ribonuclease HII</fullName>
        <shortName evidence="14">RNase HII</shortName>
        <ecNumber evidence="6 14">3.1.26.4</ecNumber>
    </recommendedName>
</protein>
<reference evidence="19" key="2">
    <citation type="submission" date="2021-05" db="EMBL/GenBank/DDBJ databases">
        <title>Pangenome of Leuconostoc gelidum warrants species status for Leuconostoc gelidum subsp. gasicomitatum.</title>
        <authorList>
            <person name="Johansson P."/>
            <person name="Sade E."/>
            <person name="Hultman J."/>
            <person name="Auvinen P."/>
            <person name="Bjorkroth J."/>
        </authorList>
    </citation>
    <scope>NUCLEOTIDE SEQUENCE</scope>
    <source>
        <strain evidence="19">A.21.4</strain>
    </source>
</reference>
<sequence>MTETISSIRSLLKQIDDISDVRLLKWRADSRIGVQTALKSWDKHYAKLRQQEEAFQGRFSFERHYWHQGVTYIAGIDEVGRGPLAGPVIAAAVILPSDFHHIDVIDSKQLSAKKREMLYHIIIEQAISIGVGIVDAATIDDINIYQAAKLAMTKAVKDLAPEPEVLLIDAMSLDIPITQESLIKGDALSNSIGAASIIAKVTRDRLMTEYSVMYPGYGFANNAGYGTKEHLDGLKKRGITPIHRQSFQPVHDQL</sequence>
<dbReference type="NCBIfam" id="NF000595">
    <property type="entry name" value="PRK00015.1-3"/>
    <property type="match status" value="1"/>
</dbReference>